<dbReference type="InterPro" id="IPR001077">
    <property type="entry name" value="COMT_C"/>
</dbReference>
<evidence type="ECO:0000313" key="6">
    <source>
        <dbReference type="EMBL" id="KAH6658688.1"/>
    </source>
</evidence>
<keyword evidence="3" id="KW-0949">S-adenosyl-L-methionine</keyword>
<dbReference type="PANTHER" id="PTHR43712">
    <property type="entry name" value="PUTATIVE (AFU_ORTHOLOGUE AFUA_4G14580)-RELATED"/>
    <property type="match status" value="1"/>
</dbReference>
<dbReference type="SUPFAM" id="SSF53335">
    <property type="entry name" value="S-adenosyl-L-methionine-dependent methyltransferases"/>
    <property type="match status" value="1"/>
</dbReference>
<evidence type="ECO:0000259" key="5">
    <source>
        <dbReference type="Pfam" id="PF00891"/>
    </source>
</evidence>
<dbReference type="PROSITE" id="PS51683">
    <property type="entry name" value="SAM_OMT_II"/>
    <property type="match status" value="1"/>
</dbReference>
<feature type="compositionally biased region" description="Polar residues" evidence="4">
    <location>
        <begin position="486"/>
        <end position="495"/>
    </location>
</feature>
<dbReference type="Gene3D" id="1.10.10.10">
    <property type="entry name" value="Winged helix-like DNA-binding domain superfamily/Winged helix DNA-binding domain"/>
    <property type="match status" value="1"/>
</dbReference>
<dbReference type="EMBL" id="JAGPXC010000002">
    <property type="protein sequence ID" value="KAH6658688.1"/>
    <property type="molecule type" value="Genomic_DNA"/>
</dbReference>
<keyword evidence="7" id="KW-1185">Reference proteome</keyword>
<dbReference type="InterPro" id="IPR036388">
    <property type="entry name" value="WH-like_DNA-bd_sf"/>
</dbReference>
<dbReference type="InterPro" id="IPR036390">
    <property type="entry name" value="WH_DNA-bd_sf"/>
</dbReference>
<dbReference type="OrthoDB" id="2410195at2759"/>
<evidence type="ECO:0000256" key="1">
    <source>
        <dbReference type="ARBA" id="ARBA00022603"/>
    </source>
</evidence>
<comment type="caution">
    <text evidence="6">The sequence shown here is derived from an EMBL/GenBank/DDBJ whole genome shotgun (WGS) entry which is preliminary data.</text>
</comment>
<dbReference type="AlphaFoldDB" id="A0A9P8UUY2"/>
<feature type="compositionally biased region" description="Low complexity" evidence="4">
    <location>
        <begin position="457"/>
        <end position="474"/>
    </location>
</feature>
<feature type="region of interest" description="Disordered" evidence="4">
    <location>
        <begin position="434"/>
        <end position="495"/>
    </location>
</feature>
<dbReference type="InterPro" id="IPR029063">
    <property type="entry name" value="SAM-dependent_MTases_sf"/>
</dbReference>
<dbReference type="Pfam" id="PF00891">
    <property type="entry name" value="Methyltransf_2"/>
    <property type="match status" value="1"/>
</dbReference>
<proteinExistence type="predicted"/>
<evidence type="ECO:0000256" key="4">
    <source>
        <dbReference type="SAM" id="MobiDB-lite"/>
    </source>
</evidence>
<sequence>MSSTRTLPELAQVISTQANLISNTYNDAGIQQPSLGYGTTHYGGPYAPALEDSRAQLLEAVDELRALIVGPAGHIFFMSFMGPAWTATLHVLYKFEIAKHVPLNSSISYADLADRCGLSEPRARRYVRSAISFRVFQESRPGRVQHNAASAILATSTLHDWIGMATEELAPAALKVAESMLRFPKEDRPAESAFAIANGSNGDKDLFDIVNDQPERMARLANAMEWSMRVPGMEPPYTVDHLGWGTGKGLDPTWCPRVVVDVGGGTGVLSKAMLHAYPNIEKLIVEDLPEVVTQAVAHDPDDFGGRLEYHGYNFFTEQTIKNADVYIWRCVFHDWPDSYATRILRSQIPALKPGARMIFLERCLEPPKPLGHVSDQFAMSCDIMMQMCANAKERSRDDWVALLAAADERFEIESISIPPHSALSIINVLWRGDETSDDAKPPEASSPFYSGSDVARSDSVSTFEPDSSSESESNCSHKRAKMLQPEDTSNGTLNGTQTRLATEYDHLTKETGGYTGGNNASFYNRGSTSLRNHKIAGNSSNSFLY</sequence>
<keyword evidence="1 6" id="KW-0489">Methyltransferase</keyword>
<dbReference type="PANTHER" id="PTHR43712:SF12">
    <property type="entry name" value="STERIGMATOCYSTIN 8-O-METHYLTRANSFERASE"/>
    <property type="match status" value="1"/>
</dbReference>
<dbReference type="InterPro" id="IPR016461">
    <property type="entry name" value="COMT-like"/>
</dbReference>
<reference evidence="6" key="1">
    <citation type="journal article" date="2021" name="Nat. Commun.">
        <title>Genetic determinants of endophytism in the Arabidopsis root mycobiome.</title>
        <authorList>
            <person name="Mesny F."/>
            <person name="Miyauchi S."/>
            <person name="Thiergart T."/>
            <person name="Pickel B."/>
            <person name="Atanasova L."/>
            <person name="Karlsson M."/>
            <person name="Huettel B."/>
            <person name="Barry K.W."/>
            <person name="Haridas S."/>
            <person name="Chen C."/>
            <person name="Bauer D."/>
            <person name="Andreopoulos W."/>
            <person name="Pangilinan J."/>
            <person name="LaButti K."/>
            <person name="Riley R."/>
            <person name="Lipzen A."/>
            <person name="Clum A."/>
            <person name="Drula E."/>
            <person name="Henrissat B."/>
            <person name="Kohler A."/>
            <person name="Grigoriev I.V."/>
            <person name="Martin F.M."/>
            <person name="Hacquard S."/>
        </authorList>
    </citation>
    <scope>NUCLEOTIDE SEQUENCE</scope>
    <source>
        <strain evidence="6">MPI-SDFR-AT-0073</strain>
    </source>
</reference>
<organism evidence="6 7">
    <name type="scientific">Truncatella angustata</name>
    <dbReference type="NCBI Taxonomy" id="152316"/>
    <lineage>
        <taxon>Eukaryota</taxon>
        <taxon>Fungi</taxon>
        <taxon>Dikarya</taxon>
        <taxon>Ascomycota</taxon>
        <taxon>Pezizomycotina</taxon>
        <taxon>Sordariomycetes</taxon>
        <taxon>Xylariomycetidae</taxon>
        <taxon>Amphisphaeriales</taxon>
        <taxon>Sporocadaceae</taxon>
        <taxon>Truncatella</taxon>
    </lineage>
</organism>
<dbReference type="Proteomes" id="UP000758603">
    <property type="component" value="Unassembled WGS sequence"/>
</dbReference>
<dbReference type="GO" id="GO:0032259">
    <property type="term" value="P:methylation"/>
    <property type="evidence" value="ECO:0007669"/>
    <property type="project" value="UniProtKB-KW"/>
</dbReference>
<dbReference type="RefSeq" id="XP_045962922.1">
    <property type="nucleotide sequence ID" value="XM_046097477.1"/>
</dbReference>
<evidence type="ECO:0000256" key="2">
    <source>
        <dbReference type="ARBA" id="ARBA00022679"/>
    </source>
</evidence>
<accession>A0A9P8UUY2</accession>
<gene>
    <name evidence="6" type="ORF">BKA67DRAFT_512520</name>
</gene>
<name>A0A9P8UUY2_9PEZI</name>
<evidence type="ECO:0000313" key="7">
    <source>
        <dbReference type="Proteomes" id="UP000758603"/>
    </source>
</evidence>
<keyword evidence="2" id="KW-0808">Transferase</keyword>
<feature type="domain" description="O-methyltransferase C-terminal" evidence="5">
    <location>
        <begin position="258"/>
        <end position="406"/>
    </location>
</feature>
<dbReference type="SUPFAM" id="SSF46785">
    <property type="entry name" value="Winged helix' DNA-binding domain"/>
    <property type="match status" value="1"/>
</dbReference>
<evidence type="ECO:0000256" key="3">
    <source>
        <dbReference type="ARBA" id="ARBA00022691"/>
    </source>
</evidence>
<dbReference type="Gene3D" id="3.40.50.150">
    <property type="entry name" value="Vaccinia Virus protein VP39"/>
    <property type="match status" value="1"/>
</dbReference>
<protein>
    <submittedName>
        <fullName evidence="6">S-adenosyl-L-methionine-dependent methyltransferase</fullName>
    </submittedName>
</protein>
<dbReference type="GeneID" id="70126369"/>
<dbReference type="GO" id="GO:0008171">
    <property type="term" value="F:O-methyltransferase activity"/>
    <property type="evidence" value="ECO:0007669"/>
    <property type="project" value="InterPro"/>
</dbReference>